<organism evidence="1">
    <name type="scientific">Mariniphaga anaerophila</name>
    <dbReference type="NCBI Taxonomy" id="1484053"/>
    <lineage>
        <taxon>Bacteria</taxon>
        <taxon>Pseudomonadati</taxon>
        <taxon>Bacteroidota</taxon>
        <taxon>Bacteroidia</taxon>
        <taxon>Marinilabiliales</taxon>
        <taxon>Prolixibacteraceae</taxon>
        <taxon>Mariniphaga</taxon>
    </lineage>
</organism>
<accession>A0A831LTB7</accession>
<dbReference type="Gene3D" id="1.10.1130.10">
    <property type="entry name" value="Flavocytochrome C3, Chain A"/>
    <property type="match status" value="1"/>
</dbReference>
<feature type="non-terminal residue" evidence="1">
    <location>
        <position position="128"/>
    </location>
</feature>
<protein>
    <recommendedName>
        <fullName evidence="2">Cytochrome c-552/4 domain-containing protein</fullName>
    </recommendedName>
</protein>
<dbReference type="InterPro" id="IPR036280">
    <property type="entry name" value="Multihaem_cyt_sf"/>
</dbReference>
<dbReference type="SUPFAM" id="SSF48695">
    <property type="entry name" value="Multiheme cytochromes"/>
    <property type="match status" value="1"/>
</dbReference>
<reference evidence="1" key="1">
    <citation type="journal article" date="2020" name="mSystems">
        <title>Genome- and Community-Level Interaction Insights into Carbon Utilization and Element Cycling Functions of Hydrothermarchaeota in Hydrothermal Sediment.</title>
        <authorList>
            <person name="Zhou Z."/>
            <person name="Liu Y."/>
            <person name="Xu W."/>
            <person name="Pan J."/>
            <person name="Luo Z.H."/>
            <person name="Li M."/>
        </authorList>
    </citation>
    <scope>NUCLEOTIDE SEQUENCE [LARGE SCALE GENOMIC DNA]</scope>
    <source>
        <strain evidence="1">SpSt-1217</strain>
    </source>
</reference>
<dbReference type="Proteomes" id="UP000886047">
    <property type="component" value="Unassembled WGS sequence"/>
</dbReference>
<evidence type="ECO:0008006" key="2">
    <source>
        <dbReference type="Google" id="ProtNLM"/>
    </source>
</evidence>
<gene>
    <name evidence="1" type="ORF">ENN90_01020</name>
</gene>
<dbReference type="AlphaFoldDB" id="A0A831LTB7"/>
<sequence length="128" mass="14568">MAAKKFIWLSAILYFILTISCVQRKNEQVATDGFAGSGSCIQCHERFYKLWAPSWHGKAMQPVHAGFVKEYGLPESGPMKIEGRLYEIVYQDSSMVMLEKEGNQLLKEYPVQWSLGGRNVFTFLAPLE</sequence>
<dbReference type="EMBL" id="DSDK01000058">
    <property type="protein sequence ID" value="HDR50191.1"/>
    <property type="molecule type" value="Genomic_DNA"/>
</dbReference>
<name>A0A831LTB7_9BACT</name>
<comment type="caution">
    <text evidence="1">The sequence shown here is derived from an EMBL/GenBank/DDBJ whole genome shotgun (WGS) entry which is preliminary data.</text>
</comment>
<evidence type="ECO:0000313" key="1">
    <source>
        <dbReference type="EMBL" id="HDR50191.1"/>
    </source>
</evidence>
<proteinExistence type="predicted"/>
<dbReference type="PROSITE" id="PS51257">
    <property type="entry name" value="PROKAR_LIPOPROTEIN"/>
    <property type="match status" value="1"/>
</dbReference>